<feature type="transmembrane region" description="Helical" evidence="1">
    <location>
        <begin position="51"/>
        <end position="73"/>
    </location>
</feature>
<feature type="transmembrane region" description="Helical" evidence="1">
    <location>
        <begin position="9"/>
        <end position="31"/>
    </location>
</feature>
<gene>
    <name evidence="2" type="ORF">Mal52_61830</name>
</gene>
<organism evidence="2 3">
    <name type="scientific">Symmachiella dynata</name>
    <dbReference type="NCBI Taxonomy" id="2527995"/>
    <lineage>
        <taxon>Bacteria</taxon>
        <taxon>Pseudomonadati</taxon>
        <taxon>Planctomycetota</taxon>
        <taxon>Planctomycetia</taxon>
        <taxon>Planctomycetales</taxon>
        <taxon>Planctomycetaceae</taxon>
        <taxon>Symmachiella</taxon>
    </lineage>
</organism>
<proteinExistence type="predicted"/>
<reference evidence="2 3" key="1">
    <citation type="submission" date="2019-02" db="EMBL/GenBank/DDBJ databases">
        <title>Deep-cultivation of Planctomycetes and their phenomic and genomic characterization uncovers novel biology.</title>
        <authorList>
            <person name="Wiegand S."/>
            <person name="Jogler M."/>
            <person name="Boedeker C."/>
            <person name="Pinto D."/>
            <person name="Vollmers J."/>
            <person name="Rivas-Marin E."/>
            <person name="Kohn T."/>
            <person name="Peeters S.H."/>
            <person name="Heuer A."/>
            <person name="Rast P."/>
            <person name="Oberbeckmann S."/>
            <person name="Bunk B."/>
            <person name="Jeske O."/>
            <person name="Meyerdierks A."/>
            <person name="Storesund J.E."/>
            <person name="Kallscheuer N."/>
            <person name="Luecker S."/>
            <person name="Lage O.M."/>
            <person name="Pohl T."/>
            <person name="Merkel B.J."/>
            <person name="Hornburger P."/>
            <person name="Mueller R.-W."/>
            <person name="Bruemmer F."/>
            <person name="Labrenz M."/>
            <person name="Spormann A.M."/>
            <person name="Op den Camp H."/>
            <person name="Overmann J."/>
            <person name="Amann R."/>
            <person name="Jetten M.S.M."/>
            <person name="Mascher T."/>
            <person name="Medema M.H."/>
            <person name="Devos D.P."/>
            <person name="Kaster A.-K."/>
            <person name="Ovreas L."/>
            <person name="Rohde M."/>
            <person name="Galperin M.Y."/>
            <person name="Jogler C."/>
        </authorList>
    </citation>
    <scope>NUCLEOTIDE SEQUENCE [LARGE SCALE GENOMIC DNA]</scope>
    <source>
        <strain evidence="2 3">Mal52</strain>
    </source>
</reference>
<dbReference type="AlphaFoldDB" id="A0A517ZYW4"/>
<keyword evidence="3" id="KW-1185">Reference proteome</keyword>
<evidence type="ECO:0000256" key="1">
    <source>
        <dbReference type="SAM" id="Phobius"/>
    </source>
</evidence>
<dbReference type="Proteomes" id="UP000319383">
    <property type="component" value="Chromosome"/>
</dbReference>
<protein>
    <submittedName>
        <fullName evidence="2">Uncharacterized protein</fullName>
    </submittedName>
</protein>
<keyword evidence="1" id="KW-0812">Transmembrane</keyword>
<dbReference type="EMBL" id="CP036276">
    <property type="protein sequence ID" value="QDU47648.1"/>
    <property type="molecule type" value="Genomic_DNA"/>
</dbReference>
<keyword evidence="1" id="KW-1133">Transmembrane helix</keyword>
<dbReference type="KEGG" id="sdyn:Mal52_61830"/>
<dbReference type="RefSeq" id="WP_145380440.1">
    <property type="nucleotide sequence ID" value="NZ_CP036270.1"/>
</dbReference>
<name>A0A517ZYW4_9PLAN</name>
<sequence>MANENRKLYYWVEGVSVFVFVALGSAVGQATRLVQVNVVDGEFIFPSHFPIYVGATIGAIIGLLLGYAIAWLIEQISSNSGDETRNLDNTLLTVSSSQHQCDS</sequence>
<evidence type="ECO:0000313" key="2">
    <source>
        <dbReference type="EMBL" id="QDU47648.1"/>
    </source>
</evidence>
<keyword evidence="1" id="KW-0472">Membrane</keyword>
<evidence type="ECO:0000313" key="3">
    <source>
        <dbReference type="Proteomes" id="UP000319383"/>
    </source>
</evidence>
<accession>A0A517ZYW4</accession>